<dbReference type="PANTHER" id="PTHR12677">
    <property type="entry name" value="GOLGI APPARATUS MEMBRANE PROTEIN TVP38-RELATED"/>
    <property type="match status" value="1"/>
</dbReference>
<evidence type="ECO:0000259" key="7">
    <source>
        <dbReference type="Pfam" id="PF09335"/>
    </source>
</evidence>
<keyword evidence="4 6" id="KW-1133">Transmembrane helix</keyword>
<keyword evidence="2 6" id="KW-1003">Cell membrane</keyword>
<gene>
    <name evidence="8" type="ORF">SAMN05216353_11848</name>
</gene>
<keyword evidence="5 6" id="KW-0472">Membrane</keyword>
<evidence type="ECO:0000256" key="5">
    <source>
        <dbReference type="ARBA" id="ARBA00023136"/>
    </source>
</evidence>
<dbReference type="PANTHER" id="PTHR12677:SF55">
    <property type="entry name" value="UNDECAPRENYL PHOSPHATE TRANSPORTER SAOUHSC_00901-RELATED"/>
    <property type="match status" value="1"/>
</dbReference>
<evidence type="ECO:0000313" key="9">
    <source>
        <dbReference type="Proteomes" id="UP000198897"/>
    </source>
</evidence>
<keyword evidence="9" id="KW-1185">Reference proteome</keyword>
<proteinExistence type="inferred from homology"/>
<feature type="transmembrane region" description="Helical" evidence="6">
    <location>
        <begin position="58"/>
        <end position="78"/>
    </location>
</feature>
<evidence type="ECO:0000256" key="2">
    <source>
        <dbReference type="ARBA" id="ARBA00022475"/>
    </source>
</evidence>
<organism evidence="8 9">
    <name type="scientific">Halobacillus alkaliphilus</name>
    <dbReference type="NCBI Taxonomy" id="396056"/>
    <lineage>
        <taxon>Bacteria</taxon>
        <taxon>Bacillati</taxon>
        <taxon>Bacillota</taxon>
        <taxon>Bacilli</taxon>
        <taxon>Bacillales</taxon>
        <taxon>Bacillaceae</taxon>
        <taxon>Halobacillus</taxon>
    </lineage>
</organism>
<protein>
    <recommendedName>
        <fullName evidence="6">TVP38/TMEM64 family membrane protein</fullName>
    </recommendedName>
</protein>
<evidence type="ECO:0000256" key="4">
    <source>
        <dbReference type="ARBA" id="ARBA00022989"/>
    </source>
</evidence>
<keyword evidence="3 6" id="KW-0812">Transmembrane</keyword>
<dbReference type="EMBL" id="FOOG01000018">
    <property type="protein sequence ID" value="SFG01200.1"/>
    <property type="molecule type" value="Genomic_DNA"/>
</dbReference>
<evidence type="ECO:0000256" key="1">
    <source>
        <dbReference type="ARBA" id="ARBA00004651"/>
    </source>
</evidence>
<dbReference type="Proteomes" id="UP000198897">
    <property type="component" value="Unassembled WGS sequence"/>
</dbReference>
<evidence type="ECO:0000256" key="6">
    <source>
        <dbReference type="RuleBase" id="RU366058"/>
    </source>
</evidence>
<comment type="similarity">
    <text evidence="6">Belongs to the TVP38/TMEM64 family.</text>
</comment>
<dbReference type="GO" id="GO:0005886">
    <property type="term" value="C:plasma membrane"/>
    <property type="evidence" value="ECO:0007669"/>
    <property type="project" value="UniProtKB-SubCell"/>
</dbReference>
<feature type="transmembrane region" description="Helical" evidence="6">
    <location>
        <begin position="168"/>
        <end position="194"/>
    </location>
</feature>
<dbReference type="AlphaFoldDB" id="A0A1I2NDR1"/>
<dbReference type="InterPro" id="IPR015414">
    <property type="entry name" value="TMEM64"/>
</dbReference>
<reference evidence="9" key="1">
    <citation type="submission" date="2016-10" db="EMBL/GenBank/DDBJ databases">
        <authorList>
            <person name="Varghese N."/>
            <person name="Submissions S."/>
        </authorList>
    </citation>
    <scope>NUCLEOTIDE SEQUENCE [LARGE SCALE GENOMIC DNA]</scope>
    <source>
        <strain evidence="9">FP5</strain>
    </source>
</reference>
<comment type="caution">
    <text evidence="6">Lacks conserved residue(s) required for the propagation of feature annotation.</text>
</comment>
<dbReference type="InterPro" id="IPR032816">
    <property type="entry name" value="VTT_dom"/>
</dbReference>
<accession>A0A1I2NDR1</accession>
<name>A0A1I2NDR1_9BACI</name>
<comment type="subcellular location">
    <subcellularLocation>
        <location evidence="1 6">Cell membrane</location>
        <topology evidence="1 6">Multi-pass membrane protein</topology>
    </subcellularLocation>
</comment>
<evidence type="ECO:0000256" key="3">
    <source>
        <dbReference type="ARBA" id="ARBA00022692"/>
    </source>
</evidence>
<feature type="transmembrane region" description="Helical" evidence="6">
    <location>
        <begin position="200"/>
        <end position="217"/>
    </location>
</feature>
<sequence>MEKRSTGFLGVNKEQHRLMYLFTFSLERYKRMAENDQLFDYVIQQLEQLESFGPLPGILLPLLEAFLPILPLVAFVLANSVVYGLFKGFLYSWIGSVVGALCVFLIIRRLGRKRFLRFITRHEKVKKVMTWVEEHGFGPLFLLMCFPFSPSSIINVVSGLSNVSRQQFMLAAILGKSVMIFTIAYVGSSIASFAQNPMKSVIVGICILLFWTAGKYIEKRIQRRAARRGRVSD</sequence>
<feature type="transmembrane region" description="Helical" evidence="6">
    <location>
        <begin position="90"/>
        <end position="107"/>
    </location>
</feature>
<feature type="domain" description="VTT" evidence="7">
    <location>
        <begin position="71"/>
        <end position="188"/>
    </location>
</feature>
<dbReference type="Pfam" id="PF09335">
    <property type="entry name" value="VTT_dom"/>
    <property type="match status" value="1"/>
</dbReference>
<evidence type="ECO:0000313" key="8">
    <source>
        <dbReference type="EMBL" id="SFG01200.1"/>
    </source>
</evidence>